<organism evidence="2 3">
    <name type="scientific">Chlorobaculum thiosulfatiphilum</name>
    <name type="common">Chlorobium limicola f.sp. thiosulfatophilum</name>
    <dbReference type="NCBI Taxonomy" id="115852"/>
    <lineage>
        <taxon>Bacteria</taxon>
        <taxon>Pseudomonadati</taxon>
        <taxon>Chlorobiota</taxon>
        <taxon>Chlorobiia</taxon>
        <taxon>Chlorobiales</taxon>
        <taxon>Chlorobiaceae</taxon>
        <taxon>Chlorobaculum</taxon>
    </lineage>
</organism>
<reference evidence="2 3" key="1">
    <citation type="submission" date="2019-05" db="EMBL/GenBank/DDBJ databases">
        <title>Draft Whole-Genome sequence of the green sulfur bacterium Chlorobaculum thiosulfatiphilum DSM 249.</title>
        <authorList>
            <person name="Meyer T.E."/>
            <person name="Kyndt J.A."/>
        </authorList>
    </citation>
    <scope>NUCLEOTIDE SEQUENCE [LARGE SCALE GENOMIC DNA]</scope>
    <source>
        <strain evidence="2 3">DSM 249</strain>
    </source>
</reference>
<dbReference type="Pfam" id="PF10693">
    <property type="entry name" value="DUF2499"/>
    <property type="match status" value="1"/>
</dbReference>
<dbReference type="PANTHER" id="PTHR35473">
    <property type="entry name" value="1-ACYL-SN-GLYCEROL-3-PHOSPHATE ACYLTRANSFERASE"/>
    <property type="match status" value="1"/>
</dbReference>
<keyword evidence="1" id="KW-0472">Membrane</keyword>
<feature type="transmembrane region" description="Helical" evidence="1">
    <location>
        <begin position="102"/>
        <end position="125"/>
    </location>
</feature>
<evidence type="ECO:0000256" key="1">
    <source>
        <dbReference type="SAM" id="Phobius"/>
    </source>
</evidence>
<dbReference type="OrthoDB" id="594421at2"/>
<keyword evidence="3" id="KW-1185">Reference proteome</keyword>
<sequence>MLLSPLNWLVHISSSLEWGVALVMLYRYGSLVGRRDLRRFALFMLPHWIGSWFVLFYHITGDTIMRLLELSEAINLVGSIALLYATLKILQGEEKREAKPRTAFMGALFGGVVLAAGSGSTPYSFLMGNSWFDAILQVSSVVYLTFLVLLLKVRKQDSEAFSALTVAGFWFVLVFISVTVVCMYVAMHVLGYPSLSHNDFLHGFAESLLSVSNLMIALGVHQQHKLAEQRLRA</sequence>
<dbReference type="PANTHER" id="PTHR35473:SF3">
    <property type="entry name" value="1-ACYL-SN-GLYCEROL-3-PHOSPHATE ACYLTRANSFERASE"/>
    <property type="match status" value="1"/>
</dbReference>
<evidence type="ECO:0000313" key="3">
    <source>
        <dbReference type="Proteomes" id="UP000308271"/>
    </source>
</evidence>
<feature type="transmembrane region" description="Helical" evidence="1">
    <location>
        <begin position="163"/>
        <end position="188"/>
    </location>
</feature>
<feature type="transmembrane region" description="Helical" evidence="1">
    <location>
        <begin position="73"/>
        <end position="90"/>
    </location>
</feature>
<gene>
    <name evidence="2" type="ORF">FGF66_06435</name>
</gene>
<dbReference type="Pfam" id="PF12159">
    <property type="entry name" value="DUF3593"/>
    <property type="match status" value="1"/>
</dbReference>
<accession>A0A5C4S6I9</accession>
<feature type="transmembrane region" description="Helical" evidence="1">
    <location>
        <begin position="131"/>
        <end position="151"/>
    </location>
</feature>
<comment type="caution">
    <text evidence="2">The sequence shown here is derived from an EMBL/GenBank/DDBJ whole genome shotgun (WGS) entry which is preliminary data.</text>
</comment>
<dbReference type="AlphaFoldDB" id="A0A5C4S6I9"/>
<dbReference type="InterPro" id="IPR019634">
    <property type="entry name" value="Uncharacterised_Ycf49"/>
</dbReference>
<dbReference type="InterPro" id="IPR021995">
    <property type="entry name" value="DUF3593"/>
</dbReference>
<feature type="transmembrane region" description="Helical" evidence="1">
    <location>
        <begin position="200"/>
        <end position="220"/>
    </location>
</feature>
<feature type="transmembrane region" description="Helical" evidence="1">
    <location>
        <begin position="6"/>
        <end position="28"/>
    </location>
</feature>
<dbReference type="EMBL" id="VDCH01000010">
    <property type="protein sequence ID" value="TNJ39046.1"/>
    <property type="molecule type" value="Genomic_DNA"/>
</dbReference>
<feature type="transmembrane region" description="Helical" evidence="1">
    <location>
        <begin position="40"/>
        <end position="61"/>
    </location>
</feature>
<dbReference type="RefSeq" id="WP_139456854.1">
    <property type="nucleotide sequence ID" value="NZ_VDCH01000010.1"/>
</dbReference>
<keyword evidence="1" id="KW-1133">Transmembrane helix</keyword>
<dbReference type="Proteomes" id="UP000308271">
    <property type="component" value="Unassembled WGS sequence"/>
</dbReference>
<protein>
    <submittedName>
        <fullName evidence="2">DUF3593 domain-containing protein</fullName>
    </submittedName>
</protein>
<name>A0A5C4S6I9_CHLTI</name>
<evidence type="ECO:0000313" key="2">
    <source>
        <dbReference type="EMBL" id="TNJ39046.1"/>
    </source>
</evidence>
<keyword evidence="1" id="KW-0812">Transmembrane</keyword>
<proteinExistence type="predicted"/>